<evidence type="ECO:0000256" key="2">
    <source>
        <dbReference type="ARBA" id="ARBA00022741"/>
    </source>
</evidence>
<reference evidence="6 7" key="1">
    <citation type="journal article" date="2024" name="BMC Biol.">
        <title>Comparative genomics of Ascetosporea gives new insight into the evolutionary basis for animal parasitism in Rhizaria.</title>
        <authorList>
            <person name="Hiltunen Thoren M."/>
            <person name="Onut-Brannstrom I."/>
            <person name="Alfjorden A."/>
            <person name="Peckova H."/>
            <person name="Swords F."/>
            <person name="Hooper C."/>
            <person name="Holzer A.S."/>
            <person name="Bass D."/>
            <person name="Burki F."/>
        </authorList>
    </citation>
    <scope>NUCLEOTIDE SEQUENCE [LARGE SCALE GENOMIC DNA]</scope>
    <source>
        <strain evidence="6">20-A016</strain>
    </source>
</reference>
<comment type="caution">
    <text evidence="6">The sequence shown here is derived from an EMBL/GenBank/DDBJ whole genome shotgun (WGS) entry which is preliminary data.</text>
</comment>
<gene>
    <name evidence="6" type="ORF">MHBO_001714</name>
</gene>
<evidence type="ECO:0000256" key="3">
    <source>
        <dbReference type="ARBA" id="ARBA00022840"/>
    </source>
</evidence>
<name>A0ABV2AK27_9EUKA</name>
<evidence type="ECO:0008006" key="8">
    <source>
        <dbReference type="Google" id="ProtNLM"/>
    </source>
</evidence>
<organism evidence="6 7">
    <name type="scientific">Bonamia ostreae</name>
    <dbReference type="NCBI Taxonomy" id="126728"/>
    <lineage>
        <taxon>Eukaryota</taxon>
        <taxon>Sar</taxon>
        <taxon>Rhizaria</taxon>
        <taxon>Endomyxa</taxon>
        <taxon>Ascetosporea</taxon>
        <taxon>Haplosporida</taxon>
        <taxon>Bonamia</taxon>
    </lineage>
</organism>
<dbReference type="EMBL" id="JBDODL010000466">
    <property type="protein sequence ID" value="MES1919977.1"/>
    <property type="molecule type" value="Genomic_DNA"/>
</dbReference>
<keyword evidence="7" id="KW-1185">Reference proteome</keyword>
<keyword evidence="3" id="KW-0067">ATP-binding</keyword>
<keyword evidence="2" id="KW-0547">Nucleotide-binding</keyword>
<dbReference type="Proteomes" id="UP001439008">
    <property type="component" value="Unassembled WGS sequence"/>
</dbReference>
<dbReference type="Pfam" id="PF00005">
    <property type="entry name" value="ABC_tran"/>
    <property type="match status" value="1"/>
</dbReference>
<proteinExistence type="predicted"/>
<feature type="domain" description="ABC transporter" evidence="4">
    <location>
        <begin position="111"/>
        <end position="231"/>
    </location>
</feature>
<evidence type="ECO:0000313" key="6">
    <source>
        <dbReference type="EMBL" id="MES1919977.1"/>
    </source>
</evidence>
<dbReference type="InterPro" id="IPR027417">
    <property type="entry name" value="P-loop_NTPase"/>
</dbReference>
<dbReference type="SUPFAM" id="SSF52540">
    <property type="entry name" value="P-loop containing nucleoside triphosphate hydrolases"/>
    <property type="match status" value="1"/>
</dbReference>
<dbReference type="PANTHER" id="PTHR19211:SF14">
    <property type="entry name" value="ATP-BINDING CASSETTE SUB-FAMILY F MEMBER 1"/>
    <property type="match status" value="1"/>
</dbReference>
<dbReference type="InterPro" id="IPR003439">
    <property type="entry name" value="ABC_transporter-like_ATP-bd"/>
</dbReference>
<evidence type="ECO:0000313" key="7">
    <source>
        <dbReference type="Proteomes" id="UP001439008"/>
    </source>
</evidence>
<accession>A0ABV2AK27</accession>
<sequence length="235" mass="27494">MYHKKLSYYKGDYKSFEKVYKENLMNQIKAFEAQQKQIKHIQEFIDKFRYNAKRASMVQSRIKMLRNMEKKEEVSKDKKFKMVFPAVEPLSKEIVSLTNVYFGYNKNDILLKDVDFVIQCNSRIGLMGANGVGKSTLLKLIMGFYQPLKGKVEINENAKISFFTQHHVDSLDLEKSALENITKQFEDEIPEQIDNKAEYCRKRLGRFGISQDLATRPLRHLSGGQVIKINFLKIF</sequence>
<dbReference type="InterPro" id="IPR050611">
    <property type="entry name" value="ABCF"/>
</dbReference>
<dbReference type="PANTHER" id="PTHR19211">
    <property type="entry name" value="ATP-BINDING TRANSPORT PROTEIN-RELATED"/>
    <property type="match status" value="1"/>
</dbReference>
<dbReference type="Pfam" id="PF12848">
    <property type="entry name" value="ABC_tran_Xtn"/>
    <property type="match status" value="1"/>
</dbReference>
<protein>
    <recommendedName>
        <fullName evidence="8">ABC transporter domain-containing protein</fullName>
    </recommendedName>
</protein>
<evidence type="ECO:0000259" key="5">
    <source>
        <dbReference type="Pfam" id="PF12848"/>
    </source>
</evidence>
<feature type="domain" description="ABC-transporter extension" evidence="5">
    <location>
        <begin position="3"/>
        <end position="81"/>
    </location>
</feature>
<evidence type="ECO:0000259" key="4">
    <source>
        <dbReference type="Pfam" id="PF00005"/>
    </source>
</evidence>
<dbReference type="InterPro" id="IPR032781">
    <property type="entry name" value="ABC_tran_Xtn"/>
</dbReference>
<dbReference type="Gene3D" id="3.40.50.300">
    <property type="entry name" value="P-loop containing nucleotide triphosphate hydrolases"/>
    <property type="match status" value="1"/>
</dbReference>
<keyword evidence="1" id="KW-0677">Repeat</keyword>
<evidence type="ECO:0000256" key="1">
    <source>
        <dbReference type="ARBA" id="ARBA00022737"/>
    </source>
</evidence>